<protein>
    <recommendedName>
        <fullName evidence="1">RNA-directed DNA polymerase</fullName>
        <ecNumber evidence="1">2.7.7.49</ecNumber>
    </recommendedName>
</protein>
<feature type="domain" description="Reverse transcriptase/retrotransposon-derived protein RNase H-like" evidence="3">
    <location>
        <begin position="133"/>
        <end position="214"/>
    </location>
</feature>
<keyword evidence="5" id="KW-1185">Reference proteome</keyword>
<dbReference type="EC" id="2.7.7.49" evidence="1"/>
<gene>
    <name evidence="4" type="primary">Pol_27</name>
    <name evidence="4" type="ORF">G6Z78_0011444</name>
</gene>
<evidence type="ECO:0000259" key="3">
    <source>
        <dbReference type="Pfam" id="PF17919"/>
    </source>
</evidence>
<dbReference type="Proteomes" id="UP000668214">
    <property type="component" value="Unassembled WGS sequence"/>
</dbReference>
<reference evidence="4" key="1">
    <citation type="submission" date="2020-02" db="EMBL/GenBank/DDBJ databases">
        <title>Relaxed selection underlies rapid genomic changes in the transitions from sociality to social parasitism in ants.</title>
        <authorList>
            <person name="Bi X."/>
        </authorList>
    </citation>
    <scope>NUCLEOTIDE SEQUENCE</scope>
    <source>
        <strain evidence="4">BGI-DK2014c</strain>
        <tissue evidence="4">Whole body</tissue>
    </source>
</reference>
<dbReference type="GO" id="GO:0003676">
    <property type="term" value="F:nucleic acid binding"/>
    <property type="evidence" value="ECO:0007669"/>
    <property type="project" value="InterPro"/>
</dbReference>
<proteinExistence type="predicted"/>
<name>A0A836FGR4_9HYME</name>
<comment type="caution">
    <text evidence="4">The sequence shown here is derived from an EMBL/GenBank/DDBJ whole genome shotgun (WGS) entry which is preliminary data.</text>
</comment>
<dbReference type="InterPro" id="IPR036397">
    <property type="entry name" value="RNaseH_sf"/>
</dbReference>
<dbReference type="PANTHER" id="PTHR37984:SF5">
    <property type="entry name" value="PROTEIN NYNRIN-LIKE"/>
    <property type="match status" value="1"/>
</dbReference>
<dbReference type="EMBL" id="JAANIA010001796">
    <property type="protein sequence ID" value="KAG5318834.1"/>
    <property type="molecule type" value="Genomic_DNA"/>
</dbReference>
<dbReference type="Gene3D" id="3.30.70.270">
    <property type="match status" value="1"/>
</dbReference>
<evidence type="ECO:0000313" key="5">
    <source>
        <dbReference type="Proteomes" id="UP000668214"/>
    </source>
</evidence>
<evidence type="ECO:0000256" key="1">
    <source>
        <dbReference type="ARBA" id="ARBA00012493"/>
    </source>
</evidence>
<dbReference type="InterPro" id="IPR043128">
    <property type="entry name" value="Rev_trsase/Diguanyl_cyclase"/>
</dbReference>
<dbReference type="Pfam" id="PF17919">
    <property type="entry name" value="RT_RNaseH_2"/>
    <property type="match status" value="1"/>
</dbReference>
<dbReference type="FunFam" id="3.30.70.270:FF:000020">
    <property type="entry name" value="Transposon Tf2-6 polyprotein-like Protein"/>
    <property type="match status" value="1"/>
</dbReference>
<dbReference type="PANTHER" id="PTHR37984">
    <property type="entry name" value="PROTEIN CBG26694"/>
    <property type="match status" value="1"/>
</dbReference>
<evidence type="ECO:0000256" key="2">
    <source>
        <dbReference type="ARBA" id="ARBA00023268"/>
    </source>
</evidence>
<accession>A0A836FGR4</accession>
<dbReference type="InterPro" id="IPR050951">
    <property type="entry name" value="Retrovirus_Pol_polyprotein"/>
</dbReference>
<feature type="non-terminal residue" evidence="4">
    <location>
        <position position="362"/>
    </location>
</feature>
<dbReference type="AlphaFoldDB" id="A0A836FGR4"/>
<keyword evidence="2" id="KW-0511">Multifunctional enzyme</keyword>
<organism evidence="4 5">
    <name type="scientific">Pseudoatta argentina</name>
    <dbReference type="NCBI Taxonomy" id="621737"/>
    <lineage>
        <taxon>Eukaryota</taxon>
        <taxon>Metazoa</taxon>
        <taxon>Ecdysozoa</taxon>
        <taxon>Arthropoda</taxon>
        <taxon>Hexapoda</taxon>
        <taxon>Insecta</taxon>
        <taxon>Pterygota</taxon>
        <taxon>Neoptera</taxon>
        <taxon>Endopterygota</taxon>
        <taxon>Hymenoptera</taxon>
        <taxon>Apocrita</taxon>
        <taxon>Aculeata</taxon>
        <taxon>Formicoidea</taxon>
        <taxon>Formicidae</taxon>
        <taxon>Myrmicinae</taxon>
        <taxon>Pseudoatta</taxon>
    </lineage>
</organism>
<dbReference type="Gene3D" id="3.30.420.10">
    <property type="entry name" value="Ribonuclease H-like superfamily/Ribonuclease H"/>
    <property type="match status" value="1"/>
</dbReference>
<feature type="non-terminal residue" evidence="4">
    <location>
        <position position="1"/>
    </location>
</feature>
<dbReference type="InterPro" id="IPR043502">
    <property type="entry name" value="DNA/RNA_pol_sf"/>
</dbReference>
<dbReference type="InterPro" id="IPR041577">
    <property type="entry name" value="RT_RNaseH_2"/>
</dbReference>
<evidence type="ECO:0000313" key="4">
    <source>
        <dbReference type="EMBL" id="KAG5318834.1"/>
    </source>
</evidence>
<sequence>MDLPGFLRELQSTGGCADAAMAEEGLPPGAASLTAFREPTFEKMLLNCKFSMSKRSFLSKKIKYLDYVISAEGITLVRIRKKITMRNWPIPQNKKHLKSFLGFCSYYRKFVKGFSSLAKPLYMLTENETRFVWKEKYQDSFDELKQALTSSPILAFPKIERDILDIDASNQGIGAILLQKQNGKEKVMAYFSRILNKAKKCVMRRENLATQYDFEVIHRRDLLHKNADGLSRRPCTHQCRYCANVELKEATKQESCGKNYLRIGDPCIYLFLPKKEAGKNALYLYWATCKQNVKEWCKTSQICLARIIFRYGILAEVHTDQRRNFESRIYRELSRLLGIKKTRMAPLYPVRRTSGTTSSIPF</sequence>
<dbReference type="GO" id="GO:0003964">
    <property type="term" value="F:RNA-directed DNA polymerase activity"/>
    <property type="evidence" value="ECO:0007669"/>
    <property type="project" value="UniProtKB-EC"/>
</dbReference>
<dbReference type="SUPFAM" id="SSF56672">
    <property type="entry name" value="DNA/RNA polymerases"/>
    <property type="match status" value="1"/>
</dbReference>